<organism evidence="1 2">
    <name type="scientific">Denitromonas halophila</name>
    <dbReference type="NCBI Taxonomy" id="1629404"/>
    <lineage>
        <taxon>Bacteria</taxon>
        <taxon>Pseudomonadati</taxon>
        <taxon>Pseudomonadota</taxon>
        <taxon>Betaproteobacteria</taxon>
        <taxon>Rhodocyclales</taxon>
        <taxon>Zoogloeaceae</taxon>
        <taxon>Denitromonas</taxon>
    </lineage>
</organism>
<reference evidence="1 2" key="1">
    <citation type="submission" date="2019-07" db="EMBL/GenBank/DDBJ databases">
        <title>The pathways for chlorine oxyanion respiration interact through the shared metabolite chlorate.</title>
        <authorList>
            <person name="Barnum T.P."/>
            <person name="Cheng Y."/>
            <person name="Hill K.A."/>
            <person name="Lucas L.N."/>
            <person name="Carlson H.K."/>
            <person name="Coates J.D."/>
        </authorList>
    </citation>
    <scope>NUCLEOTIDE SEQUENCE [LARGE SCALE GENOMIC DNA]</scope>
    <source>
        <strain evidence="1 2">SFB-3</strain>
    </source>
</reference>
<dbReference type="AlphaFoldDB" id="A0A557QLT3"/>
<proteinExistence type="predicted"/>
<comment type="caution">
    <text evidence="1">The sequence shown here is derived from an EMBL/GenBank/DDBJ whole genome shotgun (WGS) entry which is preliminary data.</text>
</comment>
<keyword evidence="2" id="KW-1185">Reference proteome</keyword>
<protein>
    <submittedName>
        <fullName evidence="1">Uncharacterized protein</fullName>
    </submittedName>
</protein>
<accession>A0A557QLT3</accession>
<dbReference type="RefSeq" id="WP_144310154.1">
    <property type="nucleotide sequence ID" value="NZ_VMNK01000014.1"/>
</dbReference>
<sequence>MIFSAALLVLLVLLGIVWRYSGNRSNCLNVAAIAWLRRRARIWFAIRRSHGKRGRIPHAAAIAESGPLKFHAMPDGTWHATPDGSTLYVLEYAPPDGQRKDSVMQAGAFPLLFDGLYYLRRYRLDADGVGNTFDAAVDSLLTG</sequence>
<evidence type="ECO:0000313" key="1">
    <source>
        <dbReference type="EMBL" id="TVO53865.1"/>
    </source>
</evidence>
<dbReference type="EMBL" id="VMNK01000014">
    <property type="protein sequence ID" value="TVO53865.1"/>
    <property type="molecule type" value="Genomic_DNA"/>
</dbReference>
<dbReference type="Proteomes" id="UP000319502">
    <property type="component" value="Unassembled WGS sequence"/>
</dbReference>
<name>A0A557QLT3_9RHOO</name>
<evidence type="ECO:0000313" key="2">
    <source>
        <dbReference type="Proteomes" id="UP000319502"/>
    </source>
</evidence>
<gene>
    <name evidence="1" type="ORF">FHP91_13795</name>
</gene>